<dbReference type="EMBL" id="LAZR01002246">
    <property type="protein sequence ID" value="KKN32520.1"/>
    <property type="molecule type" value="Genomic_DNA"/>
</dbReference>
<reference evidence="1" key="1">
    <citation type="journal article" date="2015" name="Nature">
        <title>Complex archaea that bridge the gap between prokaryotes and eukaryotes.</title>
        <authorList>
            <person name="Spang A."/>
            <person name="Saw J.H."/>
            <person name="Jorgensen S.L."/>
            <person name="Zaremba-Niedzwiedzka K."/>
            <person name="Martijn J."/>
            <person name="Lind A.E."/>
            <person name="van Eijk R."/>
            <person name="Schleper C."/>
            <person name="Guy L."/>
            <person name="Ettema T.J."/>
        </authorList>
    </citation>
    <scope>NUCLEOTIDE SEQUENCE</scope>
</reference>
<evidence type="ECO:0000313" key="1">
    <source>
        <dbReference type="EMBL" id="KKN32520.1"/>
    </source>
</evidence>
<dbReference type="AlphaFoldDB" id="A0A0F9PL45"/>
<organism evidence="1">
    <name type="scientific">marine sediment metagenome</name>
    <dbReference type="NCBI Taxonomy" id="412755"/>
    <lineage>
        <taxon>unclassified sequences</taxon>
        <taxon>metagenomes</taxon>
        <taxon>ecological metagenomes</taxon>
    </lineage>
</organism>
<name>A0A0F9PL45_9ZZZZ</name>
<gene>
    <name evidence="1" type="ORF">LCGC14_0812850</name>
</gene>
<protein>
    <submittedName>
        <fullName evidence="1">Uncharacterized protein</fullName>
    </submittedName>
</protein>
<accession>A0A0F9PL45</accession>
<sequence length="140" mass="15812">MGTRADFYIGRGLKAEWLGSIAWDGYPPGIPKGILKTRLKEVYRKAVNQFISGREDGTLPEQGWPWPWEDSQTTDYAYAFDKGQVMASCFGYDWFDPTEPEPEDSCDDEKDKATIFPNMKDVQNVSFGDRSGVIILSVAK</sequence>
<proteinExistence type="predicted"/>
<comment type="caution">
    <text evidence="1">The sequence shown here is derived from an EMBL/GenBank/DDBJ whole genome shotgun (WGS) entry which is preliminary data.</text>
</comment>